<evidence type="ECO:0000313" key="2">
    <source>
        <dbReference type="Proteomes" id="UP000289411"/>
    </source>
</evidence>
<name>A0A4Q2R7B6_9HYPH</name>
<protein>
    <submittedName>
        <fullName evidence="1">Uncharacterized protein</fullName>
    </submittedName>
</protein>
<gene>
    <name evidence="1" type="ORF">D3272_26435</name>
</gene>
<dbReference type="AlphaFoldDB" id="A0A4Q2R7B6"/>
<proteinExistence type="predicted"/>
<organism evidence="1 2">
    <name type="scientific">Lichenibacterium ramalinae</name>
    <dbReference type="NCBI Taxonomy" id="2316527"/>
    <lineage>
        <taxon>Bacteria</taxon>
        <taxon>Pseudomonadati</taxon>
        <taxon>Pseudomonadota</taxon>
        <taxon>Alphaproteobacteria</taxon>
        <taxon>Hyphomicrobiales</taxon>
        <taxon>Lichenihabitantaceae</taxon>
        <taxon>Lichenibacterium</taxon>
    </lineage>
</organism>
<dbReference type="EMBL" id="QYBC01000044">
    <property type="protein sequence ID" value="RYB01374.1"/>
    <property type="molecule type" value="Genomic_DNA"/>
</dbReference>
<reference evidence="1 2" key="2">
    <citation type="submission" date="2019-02" db="EMBL/GenBank/DDBJ databases">
        <title>'Lichenibacterium ramalinii' gen. nov. sp. nov., 'Lichenibacterium minor' gen. nov. sp. nov.</title>
        <authorList>
            <person name="Pankratov T."/>
        </authorList>
    </citation>
    <scope>NUCLEOTIDE SEQUENCE [LARGE SCALE GENOMIC DNA]</scope>
    <source>
        <strain evidence="1 2">RmlP001</strain>
    </source>
</reference>
<sequence>MTDDEPTRLLRGLLAVVTDLDALPHAGPVGRVMLAAAVAGRGCSDDAFALAASMSGEAVREVIPTMLDRCLHVPALLTAKVNRHPLGITYSGIRLPGEATRRLRKARDDLTRA</sequence>
<reference evidence="1 2" key="1">
    <citation type="submission" date="2018-09" db="EMBL/GenBank/DDBJ databases">
        <authorList>
            <person name="Grouzdev D.S."/>
            <person name="Krutkina M.S."/>
        </authorList>
    </citation>
    <scope>NUCLEOTIDE SEQUENCE [LARGE SCALE GENOMIC DNA]</scope>
    <source>
        <strain evidence="1 2">RmlP001</strain>
    </source>
</reference>
<accession>A0A4Q2R7B6</accession>
<dbReference type="RefSeq" id="WP_129222236.1">
    <property type="nucleotide sequence ID" value="NZ_QYBC01000044.1"/>
</dbReference>
<evidence type="ECO:0000313" key="1">
    <source>
        <dbReference type="EMBL" id="RYB01374.1"/>
    </source>
</evidence>
<dbReference type="Proteomes" id="UP000289411">
    <property type="component" value="Unassembled WGS sequence"/>
</dbReference>
<keyword evidence="2" id="KW-1185">Reference proteome</keyword>
<comment type="caution">
    <text evidence="1">The sequence shown here is derived from an EMBL/GenBank/DDBJ whole genome shotgun (WGS) entry which is preliminary data.</text>
</comment>